<dbReference type="AlphaFoldDB" id="A0A3S3SIW0"/>
<dbReference type="Proteomes" id="UP000287853">
    <property type="component" value="Unassembled WGS sequence"/>
</dbReference>
<gene>
    <name evidence="2" type="ORF">H206_02491</name>
</gene>
<organism evidence="2 3">
    <name type="scientific">Candidatus Electrothrix aarhusensis</name>
    <dbReference type="NCBI Taxonomy" id="1859131"/>
    <lineage>
        <taxon>Bacteria</taxon>
        <taxon>Pseudomonadati</taxon>
        <taxon>Thermodesulfobacteriota</taxon>
        <taxon>Desulfobulbia</taxon>
        <taxon>Desulfobulbales</taxon>
        <taxon>Desulfobulbaceae</taxon>
        <taxon>Candidatus Electrothrix</taxon>
    </lineage>
</organism>
<feature type="signal peptide" evidence="1">
    <location>
        <begin position="1"/>
        <end position="28"/>
    </location>
</feature>
<protein>
    <submittedName>
        <fullName evidence="2">Uncharacterized protein</fullName>
    </submittedName>
</protein>
<keyword evidence="1" id="KW-0732">Signal</keyword>
<reference evidence="2 3" key="1">
    <citation type="submission" date="2017-01" db="EMBL/GenBank/DDBJ databases">
        <title>The cable genome- insights into the physiology and evolution of filamentous bacteria capable of sulfide oxidation via long distance electron transfer.</title>
        <authorList>
            <person name="Schreiber L."/>
            <person name="Bjerg J.T."/>
            <person name="Boggild A."/>
            <person name="Van De Vossenberg J."/>
            <person name="Meysman F."/>
            <person name="Nielsen L.P."/>
            <person name="Schramm A."/>
            <person name="Kjeldsen K.U."/>
        </authorList>
    </citation>
    <scope>NUCLEOTIDE SEQUENCE [LARGE SCALE GENOMIC DNA]</scope>
    <source>
        <strain evidence="2">MCF</strain>
    </source>
</reference>
<proteinExistence type="predicted"/>
<comment type="caution">
    <text evidence="2">The sequence shown here is derived from an EMBL/GenBank/DDBJ whole genome shotgun (WGS) entry which is preliminary data.</text>
</comment>
<name>A0A3S3SIW0_9BACT</name>
<sequence length="126" mass="13952">MLQFKRISINFALVVSLAAFVGVNSAQAEKINIPLPTGDLEIQAVVNNVRTGVDVKAIMRQTRDNMKVEQVKRLPLLPQMRNAVGNVVSTRVMEETRTTTMNTQMAAMQDPVNPDAIPTFIAPKFE</sequence>
<evidence type="ECO:0000313" key="2">
    <source>
        <dbReference type="EMBL" id="RWX43773.1"/>
    </source>
</evidence>
<evidence type="ECO:0000256" key="1">
    <source>
        <dbReference type="SAM" id="SignalP"/>
    </source>
</evidence>
<accession>A0A3S3SIW0</accession>
<feature type="chain" id="PRO_5018757607" evidence="1">
    <location>
        <begin position="29"/>
        <end position="126"/>
    </location>
</feature>
<evidence type="ECO:0000313" key="3">
    <source>
        <dbReference type="Proteomes" id="UP000287853"/>
    </source>
</evidence>
<keyword evidence="3" id="KW-1185">Reference proteome</keyword>
<dbReference type="EMBL" id="MTKO01000110">
    <property type="protein sequence ID" value="RWX43773.1"/>
    <property type="molecule type" value="Genomic_DNA"/>
</dbReference>